<organism evidence="3 4">
    <name type="scientific">Frankliniella fusca</name>
    <dbReference type="NCBI Taxonomy" id="407009"/>
    <lineage>
        <taxon>Eukaryota</taxon>
        <taxon>Metazoa</taxon>
        <taxon>Ecdysozoa</taxon>
        <taxon>Arthropoda</taxon>
        <taxon>Hexapoda</taxon>
        <taxon>Insecta</taxon>
        <taxon>Pterygota</taxon>
        <taxon>Neoptera</taxon>
        <taxon>Paraneoptera</taxon>
        <taxon>Thysanoptera</taxon>
        <taxon>Terebrantia</taxon>
        <taxon>Thripoidea</taxon>
        <taxon>Thripidae</taxon>
        <taxon>Frankliniella</taxon>
    </lineage>
</organism>
<dbReference type="GO" id="GO:0004843">
    <property type="term" value="F:cysteine-type deubiquitinase activity"/>
    <property type="evidence" value="ECO:0007669"/>
    <property type="project" value="InterPro"/>
</dbReference>
<dbReference type="PANTHER" id="PTHR47526:SF3">
    <property type="entry name" value="PHD-TYPE DOMAIN-CONTAINING PROTEIN"/>
    <property type="match status" value="1"/>
</dbReference>
<dbReference type="InterPro" id="IPR011335">
    <property type="entry name" value="Restrct_endonuc-II-like"/>
</dbReference>
<accession>A0AAE1HEA2</accession>
<protein>
    <submittedName>
        <fullName evidence="3">Ubiquitin carboxyl-terminal hydrolase 36</fullName>
    </submittedName>
</protein>
<dbReference type="SUPFAM" id="SSF52980">
    <property type="entry name" value="Restriction endonuclease-like"/>
    <property type="match status" value="1"/>
</dbReference>
<dbReference type="GO" id="GO:0006281">
    <property type="term" value="P:DNA repair"/>
    <property type="evidence" value="ECO:0007669"/>
    <property type="project" value="UniProtKB-ARBA"/>
</dbReference>
<name>A0AAE1HEA2_9NEOP</name>
<dbReference type="PANTHER" id="PTHR47526">
    <property type="entry name" value="ATP-DEPENDENT DNA HELICASE"/>
    <property type="match status" value="1"/>
</dbReference>
<dbReference type="EMBL" id="JAHWGI010000981">
    <property type="protein sequence ID" value="KAK3919754.1"/>
    <property type="molecule type" value="Genomic_DNA"/>
</dbReference>
<dbReference type="PROSITE" id="PS50235">
    <property type="entry name" value="USP_3"/>
    <property type="match status" value="1"/>
</dbReference>
<dbReference type="InterPro" id="IPR019080">
    <property type="entry name" value="YqaJ_viral_recombinase"/>
</dbReference>
<evidence type="ECO:0000313" key="4">
    <source>
        <dbReference type="Proteomes" id="UP001219518"/>
    </source>
</evidence>
<dbReference type="InterPro" id="IPR038765">
    <property type="entry name" value="Papain-like_cys_pep_sf"/>
</dbReference>
<comment type="caution">
    <text evidence="3">The sequence shown here is derived from an EMBL/GenBank/DDBJ whole genome shotgun (WGS) entry which is preliminary data.</text>
</comment>
<keyword evidence="3" id="KW-0378">Hydrolase</keyword>
<dbReference type="InterPro" id="IPR011604">
    <property type="entry name" value="PDDEXK-like_dom_sf"/>
</dbReference>
<keyword evidence="4" id="KW-1185">Reference proteome</keyword>
<dbReference type="InterPro" id="IPR028889">
    <property type="entry name" value="USP"/>
</dbReference>
<dbReference type="InterPro" id="IPR001394">
    <property type="entry name" value="Peptidase_C19_UCH"/>
</dbReference>
<dbReference type="Gene3D" id="3.90.70.10">
    <property type="entry name" value="Cysteine proteinases"/>
    <property type="match status" value="1"/>
</dbReference>
<dbReference type="Gene3D" id="3.90.320.10">
    <property type="match status" value="1"/>
</dbReference>
<evidence type="ECO:0000256" key="1">
    <source>
        <dbReference type="SAM" id="MobiDB-lite"/>
    </source>
</evidence>
<dbReference type="CDD" id="cd22343">
    <property type="entry name" value="PDDEXK_lambda_exonuclease-like"/>
    <property type="match status" value="1"/>
</dbReference>
<dbReference type="Pfam" id="PF00443">
    <property type="entry name" value="UCH"/>
    <property type="match status" value="1"/>
</dbReference>
<evidence type="ECO:0000259" key="2">
    <source>
        <dbReference type="PROSITE" id="PS50235"/>
    </source>
</evidence>
<dbReference type="Pfam" id="PF09588">
    <property type="entry name" value="YqaJ"/>
    <property type="match status" value="1"/>
</dbReference>
<reference evidence="3" key="2">
    <citation type="journal article" date="2023" name="BMC Genomics">
        <title>Pest status, molecular evolution, and epigenetic factors derived from the genome assembly of Frankliniella fusca, a thysanopteran phytovirus vector.</title>
        <authorList>
            <person name="Catto M.A."/>
            <person name="Labadie P.E."/>
            <person name="Jacobson A.L."/>
            <person name="Kennedy G.G."/>
            <person name="Srinivasan R."/>
            <person name="Hunt B.G."/>
        </authorList>
    </citation>
    <scope>NUCLEOTIDE SEQUENCE</scope>
    <source>
        <strain evidence="3">PL_HMW_Pooled</strain>
    </source>
</reference>
<dbReference type="GO" id="GO:0016579">
    <property type="term" value="P:protein deubiquitination"/>
    <property type="evidence" value="ECO:0007669"/>
    <property type="project" value="InterPro"/>
</dbReference>
<sequence length="1301" mass="147265">MLSLLHNLRIKGIIRFETDLQLGFFWYLKILNDMWNNREPPDSPQVVLYQEPLILGWQQGIPHHDVGLINLKNSCFLNAALQALFHVPPLVNFLKMDRMHRMSCDGSSKCVACALFNLLETMSTQSVAVPLRLYNIIPTICPGMKRGNQEDAHELLVKILQALDTELLNRHDKDWRTNLDYPSQLTTAVGKIFGGIETSTVSCPACKSERKTYTHCTSVSYVIKEACSLQSLLSKQQDKITFTCQTCNKSSANAKKVDQFHSYPKILLVLLKRFAQGGVKQRSPLTLTETITVDKARYRFIAGVIHSGPTIDCGHYTCVALCPDGSFSYFNDSEPVIRNFNINHDDCREGMYIAVLRLEPESVGKRPSPTPTPLPKRNRSLLKGKNSSHSSDNVMVVSPIHIQVSKRLGPKAYSSQSSNDYVIRKETIIENEICTSTLVSPIHIQVSKRTEPKAYSSQSSNDYAIRKDTISCNDTNPAVVSPIHIEVSKRLGPKAYSSQSSNDYVIRKKTIMGNEICSSALVSPIHIQVSKRMGPKAYSSQSSNDYAITKETISCNDTTPLPVSPINISITKRVQRKSNSSQSSNDYVIRKDVLLASDKETSAIVSPIYIHISKTMEPKDFSSQSSNEYDIRKETFLQSNSLESERNSSLQDLSDMVEESNLKNQLLQIALQEIPDICASPPHSDVSEEIELSDANSLEELTGGMSSLHLPTRIVLTEAEVPGAFLDQDLSKYKVAQLRRWLVCRGKPTKGALAVLKARINELRRQSVDHIIDPKVSEGITFPSRDWDTFPSRDIPSSFNFGHIFNYLVETMPEFEELIDQDELIDSSEDDAIDSGPVADPFDFIESECRQKSKKIRRALQYVKSGHVRKLQDCRKERYYFLRAEVRASMALKVYNVMVAISVISGSVWKAVCSDECPQSTLGRCSHISAVLLYLWSHIRLNGHEGITCTSKPCTWDRGSLKRNPGNVKEKQYASFKLNVVRRASFDPRPDEFRQNEIKLEELNNFIAALSYKDNKCLWQMHINILYADFDLSLEHQNVIKILRDQCFTSLLDLMKANLGEGEAGPLLFEGTTGQSDNDLWYMLRSFLTTASVARRIAHLTGPGSTMEFLKMSLWKINCVCTEGMKYGIDHEEDARKAYVQWKKETDPSIEVEIVGLGANTNYPGLGCSPDGIVTSSIEEHKLLEIKIPYARRNNDPKTFNNWPQKWKKSFCLYYNDSNELLLKRNHPYYDQVQVQMGVLEFSKCDLYVWTPMGSECVTVKFDPERWNELKTALQNFHWEVLIPEYFLMRAPRGLHPIALP</sequence>
<reference evidence="3" key="1">
    <citation type="submission" date="2021-07" db="EMBL/GenBank/DDBJ databases">
        <authorList>
            <person name="Catto M.A."/>
            <person name="Jacobson A."/>
            <person name="Kennedy G."/>
            <person name="Labadie P."/>
            <person name="Hunt B.G."/>
            <person name="Srinivasan R."/>
        </authorList>
    </citation>
    <scope>NUCLEOTIDE SEQUENCE</scope>
    <source>
        <strain evidence="3">PL_HMW_Pooled</strain>
        <tissue evidence="3">Head</tissue>
    </source>
</reference>
<feature type="region of interest" description="Disordered" evidence="1">
    <location>
        <begin position="363"/>
        <end position="392"/>
    </location>
</feature>
<proteinExistence type="predicted"/>
<feature type="domain" description="USP" evidence="2">
    <location>
        <begin position="66"/>
        <end position="359"/>
    </location>
</feature>
<gene>
    <name evidence="3" type="ORF">KUF71_008881</name>
</gene>
<evidence type="ECO:0000313" key="3">
    <source>
        <dbReference type="EMBL" id="KAK3919754.1"/>
    </source>
</evidence>
<dbReference type="SUPFAM" id="SSF54001">
    <property type="entry name" value="Cysteine proteinases"/>
    <property type="match status" value="1"/>
</dbReference>
<dbReference type="Proteomes" id="UP001219518">
    <property type="component" value="Unassembled WGS sequence"/>
</dbReference>